<dbReference type="InterPro" id="IPR036396">
    <property type="entry name" value="Cyt_P450_sf"/>
</dbReference>
<name>A0A8E2F356_9PEZI</name>
<dbReference type="InterPro" id="IPR002403">
    <property type="entry name" value="Cyt_P450_E_grp-IV"/>
</dbReference>
<keyword evidence="3 5" id="KW-0479">Metal-binding</keyword>
<evidence type="ECO:0000313" key="7">
    <source>
        <dbReference type="Proteomes" id="UP000250140"/>
    </source>
</evidence>
<dbReference type="Pfam" id="PF00067">
    <property type="entry name" value="p450"/>
    <property type="match status" value="1"/>
</dbReference>
<dbReference type="Proteomes" id="UP000250140">
    <property type="component" value="Unassembled WGS sequence"/>
</dbReference>
<organism evidence="6 7">
    <name type="scientific">Glonium stellatum</name>
    <dbReference type="NCBI Taxonomy" id="574774"/>
    <lineage>
        <taxon>Eukaryota</taxon>
        <taxon>Fungi</taxon>
        <taxon>Dikarya</taxon>
        <taxon>Ascomycota</taxon>
        <taxon>Pezizomycotina</taxon>
        <taxon>Dothideomycetes</taxon>
        <taxon>Pleosporomycetidae</taxon>
        <taxon>Gloniales</taxon>
        <taxon>Gloniaceae</taxon>
        <taxon>Glonium</taxon>
    </lineage>
</organism>
<dbReference type="InterPro" id="IPR053007">
    <property type="entry name" value="CYP450_monoxygenase_sec-met"/>
</dbReference>
<dbReference type="OrthoDB" id="3366823at2759"/>
<evidence type="ECO:0000256" key="5">
    <source>
        <dbReference type="PIRSR" id="PIRSR602403-1"/>
    </source>
</evidence>
<comment type="similarity">
    <text evidence="2">Belongs to the cytochrome P450 family.</text>
</comment>
<keyword evidence="5" id="KW-0349">Heme</keyword>
<evidence type="ECO:0000256" key="2">
    <source>
        <dbReference type="ARBA" id="ARBA00010617"/>
    </source>
</evidence>
<dbReference type="GO" id="GO:0020037">
    <property type="term" value="F:heme binding"/>
    <property type="evidence" value="ECO:0007669"/>
    <property type="project" value="InterPro"/>
</dbReference>
<dbReference type="Gene3D" id="1.10.630.10">
    <property type="entry name" value="Cytochrome P450"/>
    <property type="match status" value="1"/>
</dbReference>
<dbReference type="EMBL" id="KV749391">
    <property type="protein sequence ID" value="OCL09621.1"/>
    <property type="molecule type" value="Genomic_DNA"/>
</dbReference>
<dbReference type="CDD" id="cd11040">
    <property type="entry name" value="CYP7_CYP8-like"/>
    <property type="match status" value="1"/>
</dbReference>
<dbReference type="PRINTS" id="PR00465">
    <property type="entry name" value="EP450IV"/>
</dbReference>
<reference evidence="6 7" key="1">
    <citation type="journal article" date="2016" name="Nat. Commun.">
        <title>Ectomycorrhizal ecology is imprinted in the genome of the dominant symbiotic fungus Cenococcum geophilum.</title>
        <authorList>
            <consortium name="DOE Joint Genome Institute"/>
            <person name="Peter M."/>
            <person name="Kohler A."/>
            <person name="Ohm R.A."/>
            <person name="Kuo A."/>
            <person name="Krutzmann J."/>
            <person name="Morin E."/>
            <person name="Arend M."/>
            <person name="Barry K.W."/>
            <person name="Binder M."/>
            <person name="Choi C."/>
            <person name="Clum A."/>
            <person name="Copeland A."/>
            <person name="Grisel N."/>
            <person name="Haridas S."/>
            <person name="Kipfer T."/>
            <person name="LaButti K."/>
            <person name="Lindquist E."/>
            <person name="Lipzen A."/>
            <person name="Maire R."/>
            <person name="Meier B."/>
            <person name="Mihaltcheva S."/>
            <person name="Molinier V."/>
            <person name="Murat C."/>
            <person name="Poggeler S."/>
            <person name="Quandt C.A."/>
            <person name="Sperisen C."/>
            <person name="Tritt A."/>
            <person name="Tisserant E."/>
            <person name="Crous P.W."/>
            <person name="Henrissat B."/>
            <person name="Nehls U."/>
            <person name="Egli S."/>
            <person name="Spatafora J.W."/>
            <person name="Grigoriev I.V."/>
            <person name="Martin F.M."/>
        </authorList>
    </citation>
    <scope>NUCLEOTIDE SEQUENCE [LARGE SCALE GENOMIC DNA]</scope>
    <source>
        <strain evidence="6 7">CBS 207.34</strain>
    </source>
</reference>
<accession>A0A8E2F356</accession>
<evidence type="ECO:0000256" key="3">
    <source>
        <dbReference type="ARBA" id="ARBA00022723"/>
    </source>
</evidence>
<dbReference type="AlphaFoldDB" id="A0A8E2F356"/>
<dbReference type="SUPFAM" id="SSF48264">
    <property type="entry name" value="Cytochrome P450"/>
    <property type="match status" value="1"/>
</dbReference>
<dbReference type="PANTHER" id="PTHR47582:SF1">
    <property type="entry name" value="P450, PUTATIVE (EUROFUNG)-RELATED"/>
    <property type="match status" value="1"/>
</dbReference>
<evidence type="ECO:0000256" key="4">
    <source>
        <dbReference type="ARBA" id="ARBA00023004"/>
    </source>
</evidence>
<protein>
    <submittedName>
        <fullName evidence="6">Cytochrome P450</fullName>
    </submittedName>
</protein>
<dbReference type="PANTHER" id="PTHR47582">
    <property type="entry name" value="P450, PUTATIVE (EUROFUNG)-RELATED"/>
    <property type="match status" value="1"/>
</dbReference>
<dbReference type="GO" id="GO:0016705">
    <property type="term" value="F:oxidoreductase activity, acting on paired donors, with incorporation or reduction of molecular oxygen"/>
    <property type="evidence" value="ECO:0007669"/>
    <property type="project" value="InterPro"/>
</dbReference>
<sequence>MLWRKVYVLQAEELTRIIYRQPKDYAFYPLATSATIKLLDLRKTTANLLQQLNHDGGNVGPVKEFHGVFKRALLPGPSLDTFVKCALEDLKVELSPISPVETSLRQWVDVLAIRVGTAAIWGPKNPFRVDPTLIEAFRKFDDDCYTLYAYPLPRWTATGVFNAREKLCSGFAAFYYDGGIAEASEILQRRFDVITSHGVPVEETARLDLALVHGLLTNTVPVTLWMFHHIFSNELLLEEIYQETRGLLNGDTIAIKDVREKCPLLVATWFEVLRLVSGFPSLRTTLRDTTIKNKCLLKRDAYLVISGVTPHRDPEIWGEDVSEFNPRRYLNKSGKEDLRGAVRPFGGGPFMCPGRFLAFAEVMSIVVTVVLHFQIKTADGRPWTVPKIGMGKPSLGMHKPASDLDVIIMRRSDYKYVEWKYDLGDLTMSSRAF</sequence>
<feature type="binding site" description="axial binding residue" evidence="5">
    <location>
        <position position="352"/>
    </location>
    <ligand>
        <name>heme</name>
        <dbReference type="ChEBI" id="CHEBI:30413"/>
    </ligand>
    <ligandPart>
        <name>Fe</name>
        <dbReference type="ChEBI" id="CHEBI:18248"/>
    </ligandPart>
</feature>
<keyword evidence="7" id="KW-1185">Reference proteome</keyword>
<evidence type="ECO:0000313" key="6">
    <source>
        <dbReference type="EMBL" id="OCL09621.1"/>
    </source>
</evidence>
<evidence type="ECO:0000256" key="1">
    <source>
        <dbReference type="ARBA" id="ARBA00001971"/>
    </source>
</evidence>
<dbReference type="GO" id="GO:0004497">
    <property type="term" value="F:monooxygenase activity"/>
    <property type="evidence" value="ECO:0007669"/>
    <property type="project" value="InterPro"/>
</dbReference>
<keyword evidence="4 5" id="KW-0408">Iron</keyword>
<comment type="cofactor">
    <cofactor evidence="1 5">
        <name>heme</name>
        <dbReference type="ChEBI" id="CHEBI:30413"/>
    </cofactor>
</comment>
<gene>
    <name evidence="6" type="ORF">AOQ84DRAFT_375669</name>
</gene>
<proteinExistence type="inferred from homology"/>
<dbReference type="GO" id="GO:0005506">
    <property type="term" value="F:iron ion binding"/>
    <property type="evidence" value="ECO:0007669"/>
    <property type="project" value="InterPro"/>
</dbReference>
<dbReference type="InterPro" id="IPR001128">
    <property type="entry name" value="Cyt_P450"/>
</dbReference>